<dbReference type="Pfam" id="PF03184">
    <property type="entry name" value="DDE_1"/>
    <property type="match status" value="1"/>
</dbReference>
<dbReference type="OrthoDB" id="10035668at2759"/>
<sequence>MVKKAKLKKDAGRRKFKMHMASKDYRHITSRIERAAKIINDGHVRQVDVVDEKEFKHSSLNRAVLANRLGFKIGKVGRRPLLKLDKTKLMKDVMRAESLSGSSMNKSKINSMATNMLNENRDANQPILSVSRTFANSFLRVNSDLSCAKPKKLDIKRMKAACQQVLNPWYDLLQYLHDTHAYVEELIFNIDETSLQLREDWNGAVIFPSDLTPGFKQTPERMANATLVLGIAADGFSIPSVILWPLANVPDELKGLIGHKYFVWANKIGWMNMETSEKYFLTVLLPAIKKRRVSIGNPNARALLLIDSHSSRAIPSVWRKFAAAKVDVLTLTPHASEIQQPLDCGVNAIFKQSYNSEYEVPNATGIVLQRKSIARALPDSIDKCLLSKGIRNSFLKAGSLTKTGPAVWRKYPVQPILPPVVQSKPPRQYNGFNFFGKVITDKSLLDSWDRFNEAKSNGSQLQKDSDQEESQGSDSEYTDQ</sequence>
<gene>
    <name evidence="3" type="ORF">EZS28_002773</name>
</gene>
<protein>
    <recommendedName>
        <fullName evidence="2">DDE-1 domain-containing protein</fullName>
    </recommendedName>
</protein>
<evidence type="ECO:0000313" key="4">
    <source>
        <dbReference type="Proteomes" id="UP000324800"/>
    </source>
</evidence>
<feature type="region of interest" description="Disordered" evidence="1">
    <location>
        <begin position="454"/>
        <end position="480"/>
    </location>
</feature>
<evidence type="ECO:0000313" key="3">
    <source>
        <dbReference type="EMBL" id="KAA6401704.1"/>
    </source>
</evidence>
<comment type="caution">
    <text evidence="3">The sequence shown here is derived from an EMBL/GenBank/DDBJ whole genome shotgun (WGS) entry which is preliminary data.</text>
</comment>
<proteinExistence type="predicted"/>
<name>A0A5J4X396_9EUKA</name>
<evidence type="ECO:0000256" key="1">
    <source>
        <dbReference type="SAM" id="MobiDB-lite"/>
    </source>
</evidence>
<evidence type="ECO:0000259" key="2">
    <source>
        <dbReference type="Pfam" id="PF03184"/>
    </source>
</evidence>
<dbReference type="InterPro" id="IPR004875">
    <property type="entry name" value="DDE_SF_endonuclease_dom"/>
</dbReference>
<dbReference type="Proteomes" id="UP000324800">
    <property type="component" value="Unassembled WGS sequence"/>
</dbReference>
<organism evidence="3 4">
    <name type="scientific">Streblomastix strix</name>
    <dbReference type="NCBI Taxonomy" id="222440"/>
    <lineage>
        <taxon>Eukaryota</taxon>
        <taxon>Metamonada</taxon>
        <taxon>Preaxostyla</taxon>
        <taxon>Oxymonadida</taxon>
        <taxon>Streblomastigidae</taxon>
        <taxon>Streblomastix</taxon>
    </lineage>
</organism>
<dbReference type="GO" id="GO:0003676">
    <property type="term" value="F:nucleic acid binding"/>
    <property type="evidence" value="ECO:0007669"/>
    <property type="project" value="InterPro"/>
</dbReference>
<accession>A0A5J4X396</accession>
<feature type="domain" description="DDE-1" evidence="2">
    <location>
        <begin position="225"/>
        <end position="358"/>
    </location>
</feature>
<dbReference type="EMBL" id="SNRW01000347">
    <property type="protein sequence ID" value="KAA6401704.1"/>
    <property type="molecule type" value="Genomic_DNA"/>
</dbReference>
<dbReference type="AlphaFoldDB" id="A0A5J4X396"/>
<feature type="compositionally biased region" description="Acidic residues" evidence="1">
    <location>
        <begin position="466"/>
        <end position="480"/>
    </location>
</feature>
<reference evidence="3 4" key="1">
    <citation type="submission" date="2019-03" db="EMBL/GenBank/DDBJ databases">
        <title>Single cell metagenomics reveals metabolic interactions within the superorganism composed of flagellate Streblomastix strix and complex community of Bacteroidetes bacteria on its surface.</title>
        <authorList>
            <person name="Treitli S.C."/>
            <person name="Kolisko M."/>
            <person name="Husnik F."/>
            <person name="Keeling P."/>
            <person name="Hampl V."/>
        </authorList>
    </citation>
    <scope>NUCLEOTIDE SEQUENCE [LARGE SCALE GENOMIC DNA]</scope>
    <source>
        <strain evidence="3">ST1C</strain>
    </source>
</reference>